<dbReference type="NCBIfam" id="NF040713">
    <property type="entry name" value="ZapE"/>
    <property type="match status" value="1"/>
</dbReference>
<evidence type="ECO:0008006" key="6">
    <source>
        <dbReference type="Google" id="ProtNLM"/>
    </source>
</evidence>
<evidence type="ECO:0000313" key="4">
    <source>
        <dbReference type="EMBL" id="EYC03762.1"/>
    </source>
</evidence>
<keyword evidence="2" id="KW-0547">Nucleotide-binding</keyword>
<evidence type="ECO:0000313" key="5">
    <source>
        <dbReference type="Proteomes" id="UP000024635"/>
    </source>
</evidence>
<gene>
    <name evidence="4" type="primary">Acey_s0092.g2609</name>
    <name evidence="4" type="synonym">Acey-C30F12.2</name>
    <name evidence="4" type="ORF">Y032_0092g2609</name>
</gene>
<dbReference type="Proteomes" id="UP000024635">
    <property type="component" value="Unassembled WGS sequence"/>
</dbReference>
<dbReference type="SUPFAM" id="SSF52540">
    <property type="entry name" value="P-loop containing nucleoside triphosphate hydrolases"/>
    <property type="match status" value="1"/>
</dbReference>
<organism evidence="4 5">
    <name type="scientific">Ancylostoma ceylanicum</name>
    <dbReference type="NCBI Taxonomy" id="53326"/>
    <lineage>
        <taxon>Eukaryota</taxon>
        <taxon>Metazoa</taxon>
        <taxon>Ecdysozoa</taxon>
        <taxon>Nematoda</taxon>
        <taxon>Chromadorea</taxon>
        <taxon>Rhabditida</taxon>
        <taxon>Rhabditina</taxon>
        <taxon>Rhabditomorpha</taxon>
        <taxon>Strongyloidea</taxon>
        <taxon>Ancylostomatidae</taxon>
        <taxon>Ancylostomatinae</taxon>
        <taxon>Ancylostoma</taxon>
    </lineage>
</organism>
<protein>
    <recommendedName>
        <fullName evidence="6">ATPase, AFG1 family</fullName>
    </recommendedName>
</protein>
<dbReference type="PANTHER" id="PTHR12169">
    <property type="entry name" value="ATPASE N2B"/>
    <property type="match status" value="1"/>
</dbReference>
<evidence type="ECO:0000256" key="2">
    <source>
        <dbReference type="ARBA" id="ARBA00022741"/>
    </source>
</evidence>
<evidence type="ECO:0000256" key="1">
    <source>
        <dbReference type="ARBA" id="ARBA00010322"/>
    </source>
</evidence>
<keyword evidence="3" id="KW-0067">ATP-binding</keyword>
<evidence type="ECO:0000256" key="3">
    <source>
        <dbReference type="ARBA" id="ARBA00022840"/>
    </source>
</evidence>
<dbReference type="GO" id="GO:0005524">
    <property type="term" value="F:ATP binding"/>
    <property type="evidence" value="ECO:0007669"/>
    <property type="project" value="UniProtKB-KW"/>
</dbReference>
<name>A0A016TM69_9BILA</name>
<reference evidence="5" key="1">
    <citation type="journal article" date="2015" name="Nat. Genet.">
        <title>The genome and transcriptome of the zoonotic hookworm Ancylostoma ceylanicum identify infection-specific gene families.</title>
        <authorList>
            <person name="Schwarz E.M."/>
            <person name="Hu Y."/>
            <person name="Antoshechkin I."/>
            <person name="Miller M.M."/>
            <person name="Sternberg P.W."/>
            <person name="Aroian R.V."/>
        </authorList>
    </citation>
    <scope>NUCLEOTIDE SEQUENCE</scope>
    <source>
        <strain evidence="5">HY135</strain>
    </source>
</reference>
<dbReference type="EMBL" id="JARK01001428">
    <property type="protein sequence ID" value="EYC03762.1"/>
    <property type="molecule type" value="Genomic_DNA"/>
</dbReference>
<dbReference type="AlphaFoldDB" id="A0A016TM69"/>
<dbReference type="Pfam" id="PF03969">
    <property type="entry name" value="AFG1_ATPase"/>
    <property type="match status" value="1"/>
</dbReference>
<dbReference type="STRING" id="53326.A0A016TM69"/>
<keyword evidence="5" id="KW-1185">Reference proteome</keyword>
<dbReference type="PANTHER" id="PTHR12169:SF6">
    <property type="entry name" value="AFG1-LIKE ATPASE"/>
    <property type="match status" value="1"/>
</dbReference>
<dbReference type="OrthoDB" id="548867at2759"/>
<sequence>MLSTLRSRHFFLFDCKFASTLSHTYSRMVRENALQDDAHQRSVITQFDALLDSLSTYKVQPKRRNSGSRLFQLWRQFKTEQVNLAPRGIYLWGTVGCGKTTLMDLFFECCPFEEKQRVHFHSFMQEMHKRMHALKLAHVGERGSFDPVPHIVDEIMSRCKLLCFDEFQVTDIADAMILKRFFSSLFEEGLVVVATSNRPPVDLYKNGLQRHQFVPFIGVLQERCHTIALDSGIDYRRIGSGDSESYFVRSSLRDVNQQCDRVFKQLIAQETDTIRTKTLNILGRNLVVKKCCGGVADIEFVDWCERPCGAADYLVLARVFHTIILRNVPVLTRSKLSEARRFITMIDTFYDQKVRLVVSADAPLDKLFQLTVDAGDTIELSDTQRVLLDDLDVEEHSDTARASVFSGEDEAFAYDRTVSRLYEMQKSLYWSARKPSSHAF</sequence>
<comment type="caution">
    <text evidence="4">The sequence shown here is derived from an EMBL/GenBank/DDBJ whole genome shotgun (WGS) entry which is preliminary data.</text>
</comment>
<dbReference type="Gene3D" id="3.40.50.300">
    <property type="entry name" value="P-loop containing nucleotide triphosphate hydrolases"/>
    <property type="match status" value="1"/>
</dbReference>
<comment type="similarity">
    <text evidence="1">Belongs to the AFG1 ATPase family.</text>
</comment>
<dbReference type="GO" id="GO:0016887">
    <property type="term" value="F:ATP hydrolysis activity"/>
    <property type="evidence" value="ECO:0007669"/>
    <property type="project" value="InterPro"/>
</dbReference>
<accession>A0A016TM69</accession>
<dbReference type="InterPro" id="IPR005654">
    <property type="entry name" value="ATPase_AFG1-like"/>
</dbReference>
<dbReference type="InterPro" id="IPR027417">
    <property type="entry name" value="P-loop_NTPase"/>
</dbReference>
<dbReference type="GO" id="GO:0005739">
    <property type="term" value="C:mitochondrion"/>
    <property type="evidence" value="ECO:0007669"/>
    <property type="project" value="TreeGrafter"/>
</dbReference>
<proteinExistence type="inferred from homology"/>